<dbReference type="InterPro" id="IPR005481">
    <property type="entry name" value="BC-like_N"/>
</dbReference>
<dbReference type="SUPFAM" id="SSF51246">
    <property type="entry name" value="Rudiment single hybrid motif"/>
    <property type="match status" value="1"/>
</dbReference>
<dbReference type="GO" id="GO:0046872">
    <property type="term" value="F:metal ion binding"/>
    <property type="evidence" value="ECO:0007669"/>
    <property type="project" value="InterPro"/>
</dbReference>
<dbReference type="PROSITE" id="PS00867">
    <property type="entry name" value="CPSASE_2"/>
    <property type="match status" value="1"/>
</dbReference>
<dbReference type="PROSITE" id="PS00866">
    <property type="entry name" value="CPSASE_1"/>
    <property type="match status" value="1"/>
</dbReference>
<evidence type="ECO:0000256" key="6">
    <source>
        <dbReference type="ARBA" id="ARBA00023267"/>
    </source>
</evidence>
<dbReference type="EMBL" id="ML742167">
    <property type="protein sequence ID" value="KAE8148279.1"/>
    <property type="molecule type" value="Genomic_DNA"/>
</dbReference>
<dbReference type="InterPro" id="IPR029000">
    <property type="entry name" value="Cyclophilin-like_dom_sf"/>
</dbReference>
<dbReference type="Pfam" id="PF02626">
    <property type="entry name" value="CT_A_B"/>
    <property type="match status" value="1"/>
</dbReference>
<evidence type="ECO:0000256" key="7">
    <source>
        <dbReference type="PROSITE-ProRule" id="PRU00409"/>
    </source>
</evidence>
<name>A0A5N6TQ64_ASPAV</name>
<keyword evidence="2" id="KW-0436">Ligase</keyword>
<dbReference type="InterPro" id="IPR003833">
    <property type="entry name" value="CT_C_D"/>
</dbReference>
<dbReference type="InterPro" id="IPR000089">
    <property type="entry name" value="Biotin_lipoyl"/>
</dbReference>
<dbReference type="PROSITE" id="PS50979">
    <property type="entry name" value="BC"/>
    <property type="match status" value="1"/>
</dbReference>
<dbReference type="AlphaFoldDB" id="A0A5N6TQ64"/>
<dbReference type="Proteomes" id="UP000325780">
    <property type="component" value="Unassembled WGS sequence"/>
</dbReference>
<dbReference type="Gene3D" id="2.40.50.100">
    <property type="match status" value="1"/>
</dbReference>
<dbReference type="SUPFAM" id="SSF56059">
    <property type="entry name" value="Glutathione synthetase ATP-binding domain-like"/>
    <property type="match status" value="1"/>
</dbReference>
<dbReference type="SMART" id="SM00878">
    <property type="entry name" value="Biotin_carb_C"/>
    <property type="match status" value="1"/>
</dbReference>
<dbReference type="InterPro" id="IPR050856">
    <property type="entry name" value="Biotin_carboxylase_complex"/>
</dbReference>
<dbReference type="SUPFAM" id="SSF50891">
    <property type="entry name" value="Cyclophilin-like"/>
    <property type="match status" value="2"/>
</dbReference>
<accession>A0A5N6TQ64</accession>
<dbReference type="Pfam" id="PF02785">
    <property type="entry name" value="Biotin_carb_C"/>
    <property type="match status" value="1"/>
</dbReference>
<dbReference type="SUPFAM" id="SSF160467">
    <property type="entry name" value="PH0987 N-terminal domain-like"/>
    <property type="match status" value="1"/>
</dbReference>
<dbReference type="InterPro" id="IPR003778">
    <property type="entry name" value="CT_A_B"/>
</dbReference>
<feature type="domain" description="ATP-grasp" evidence="9">
    <location>
        <begin position="121"/>
        <end position="321"/>
    </location>
</feature>
<dbReference type="SMART" id="SM00796">
    <property type="entry name" value="AHS1"/>
    <property type="match status" value="1"/>
</dbReference>
<evidence type="ECO:0000256" key="1">
    <source>
        <dbReference type="ARBA" id="ARBA00001953"/>
    </source>
</evidence>
<dbReference type="PROSITE" id="PS50975">
    <property type="entry name" value="ATP_GRASP"/>
    <property type="match status" value="1"/>
</dbReference>
<dbReference type="GO" id="GO:0016787">
    <property type="term" value="F:hydrolase activity"/>
    <property type="evidence" value="ECO:0007669"/>
    <property type="project" value="UniProtKB-KW"/>
</dbReference>
<keyword evidence="12" id="KW-1185">Reference proteome</keyword>
<dbReference type="SUPFAM" id="SSF52440">
    <property type="entry name" value="PreATP-grasp domain"/>
    <property type="match status" value="1"/>
</dbReference>
<dbReference type="Pfam" id="PF02786">
    <property type="entry name" value="CPSase_L_D2"/>
    <property type="match status" value="1"/>
</dbReference>
<comment type="cofactor">
    <cofactor evidence="1">
        <name>biotin</name>
        <dbReference type="ChEBI" id="CHEBI:57586"/>
    </cofactor>
</comment>
<dbReference type="Gene3D" id="2.40.100.10">
    <property type="entry name" value="Cyclophilin-like"/>
    <property type="match status" value="2"/>
</dbReference>
<dbReference type="Gene3D" id="3.30.1360.40">
    <property type="match status" value="1"/>
</dbReference>
<dbReference type="InterPro" id="IPR011764">
    <property type="entry name" value="Biotin_carboxylation_dom"/>
</dbReference>
<feature type="domain" description="Biotin carboxylation" evidence="10">
    <location>
        <begin position="3"/>
        <end position="459"/>
    </location>
</feature>
<dbReference type="Pfam" id="PF00364">
    <property type="entry name" value="Biotin_lipoyl"/>
    <property type="match status" value="1"/>
</dbReference>
<sequence>MELLKTLLVANRGEIAVRILKTAKKLNLRTIAIYTEPDAASTHVHIADEAFLLNGPPSRAYLDGDQIIEIAKRKNVNAIIPGYGFLSENADFARAVANAGMVFAGPSPESIEAFGLKHTARELATQAGVPIVPGSTGLVTTEDEAVETSQNLGFPVMLKATAGGGGMGLLTCNNESEVRESFATVRSRGEALFKNAGMFIERYYPSSHHIEVQIFGNGDGKAIYIGERECSIQRRHQKVIEECPSPFVSRNPDLRRMLGEAAVRLAESIKYGSAGTIEYLVDDETGAFFFLEMNTRLQVEHGITELCYGVDLVELMLKQANAQLSGKKGLEAGFLTSIPVGNPSGAAIEARVYAENPTKDFAPCPGILQSVEWKELPGSRVDTWVYRGIKVSSNYDPLLAKVMFHSPSRQQTIEGLRTILTESRICGPPTNLEFLTEILNDQQFVAGNTLTRFLDNFQYSLSAIDVVSGGAYTLIEDWPGRPTLGKGFCHSGPMDPLAFRIANALVGNPVGLEALEITLSGPELQFLGSAVVSLCGAPIEATLDDAPVRMWSRVTVSAGQRLKIGKTTGNGCRAYLAVFGGFLNIAQWFGSKSTSPMVGVGGYQGRQLASGDLLSITSQVPDVHSELSLPDSLIPKYPDQWELLAMPGPYDEGYLAPESIDMLYQTDWKVSHNAARGGIRLLGPKPIWARSDGGEGGAHPSNLIEYGYAIGSLNWTGDDPVIFPQDAPDFGGFISSHTIVKADLWKLGQVKAGDTLRYRATSIEDALVARNDVERFVQDVVRSCSEGGRFAGIVPMRDELPPALTTETRGSGVVHQISEEGTQPLVSYRQAGDDYMLIDYGTGSFDLNHRCRVTALKKFLNEGNGDISFTNGLVSMVGCGNSLMLYYDGTKIPQQKLIASLCDIETRLGDLSKAKMPSRLFKLPLAFESQRQKNAITRYMETQRPYAAYLPDNLDFVAKNNAFTKQEVENMYLTAQFMVVSVGFFTALPLALPVDPRQRMNSPKMNPSRVYTPAGSVSWGGSCMALYNVDSPGGYQMTGMTIPGVDILGSKPGYAPNRPWLFEEFDQITFYRVSEAEYEEQLALFNSGRYQYQWENVTFDMAEHNQLLRDTSAEVTAIRARQRTAQAEMDRLETDLLNRWAKEKAERGVPVDAVESLLEDPQIVPVEAPLNANVWKVEVKPGEKLDENQVVVILEAMKLEIAVRTESLVTGTIVEKVLVQSGDSIEAGKPLILVRRA</sequence>
<evidence type="ECO:0000256" key="4">
    <source>
        <dbReference type="ARBA" id="ARBA00022801"/>
    </source>
</evidence>
<evidence type="ECO:0000256" key="5">
    <source>
        <dbReference type="ARBA" id="ARBA00022840"/>
    </source>
</evidence>
<protein>
    <submittedName>
        <fullName evidence="11">Urea carboxylase</fullName>
    </submittedName>
</protein>
<evidence type="ECO:0000313" key="12">
    <source>
        <dbReference type="Proteomes" id="UP000325780"/>
    </source>
</evidence>
<evidence type="ECO:0000256" key="2">
    <source>
        <dbReference type="ARBA" id="ARBA00022598"/>
    </source>
</evidence>
<dbReference type="GO" id="GO:0005524">
    <property type="term" value="F:ATP binding"/>
    <property type="evidence" value="ECO:0007669"/>
    <property type="project" value="UniProtKB-UniRule"/>
</dbReference>
<keyword evidence="5 7" id="KW-0067">ATP-binding</keyword>
<evidence type="ECO:0000259" key="10">
    <source>
        <dbReference type="PROSITE" id="PS50979"/>
    </source>
</evidence>
<dbReference type="SMART" id="SM00797">
    <property type="entry name" value="AHS2"/>
    <property type="match status" value="1"/>
</dbReference>
<dbReference type="InterPro" id="IPR011761">
    <property type="entry name" value="ATP-grasp"/>
</dbReference>
<dbReference type="Pfam" id="PF00289">
    <property type="entry name" value="Biotin_carb_N"/>
    <property type="match status" value="1"/>
</dbReference>
<evidence type="ECO:0000313" key="11">
    <source>
        <dbReference type="EMBL" id="KAE8148279.1"/>
    </source>
</evidence>
<dbReference type="InterPro" id="IPR011054">
    <property type="entry name" value="Rudment_hybrid_motif"/>
</dbReference>
<evidence type="ECO:0000256" key="3">
    <source>
        <dbReference type="ARBA" id="ARBA00022741"/>
    </source>
</evidence>
<dbReference type="PROSITE" id="PS50968">
    <property type="entry name" value="BIOTINYL_LIPOYL"/>
    <property type="match status" value="1"/>
</dbReference>
<dbReference type="Pfam" id="PF02682">
    <property type="entry name" value="CT_C_D"/>
    <property type="match status" value="1"/>
</dbReference>
<gene>
    <name evidence="11" type="ORF">BDV25DRAFT_20280</name>
</gene>
<dbReference type="PANTHER" id="PTHR18866">
    <property type="entry name" value="CARBOXYLASE:PYRUVATE/ACETYL-COA/PROPIONYL-COA CARBOXYLASE"/>
    <property type="match status" value="1"/>
</dbReference>
<evidence type="ECO:0000259" key="8">
    <source>
        <dbReference type="PROSITE" id="PS50968"/>
    </source>
</evidence>
<dbReference type="InterPro" id="IPR005482">
    <property type="entry name" value="Biotin_COase_C"/>
</dbReference>
<evidence type="ECO:0000259" key="9">
    <source>
        <dbReference type="PROSITE" id="PS50975"/>
    </source>
</evidence>
<dbReference type="SUPFAM" id="SSF51230">
    <property type="entry name" value="Single hybrid motif"/>
    <property type="match status" value="1"/>
</dbReference>
<dbReference type="PANTHER" id="PTHR18866:SF128">
    <property type="entry name" value="UREA AMIDOLYASE"/>
    <property type="match status" value="1"/>
</dbReference>
<dbReference type="GO" id="GO:0016874">
    <property type="term" value="F:ligase activity"/>
    <property type="evidence" value="ECO:0007669"/>
    <property type="project" value="UniProtKB-KW"/>
</dbReference>
<reference evidence="11 12" key="1">
    <citation type="submission" date="2019-04" db="EMBL/GenBank/DDBJ databases">
        <title>Friends and foes A comparative genomics study of 23 Aspergillus species from section Flavi.</title>
        <authorList>
            <consortium name="DOE Joint Genome Institute"/>
            <person name="Kjaerbolling I."/>
            <person name="Vesth T."/>
            <person name="Frisvad J.C."/>
            <person name="Nybo J.L."/>
            <person name="Theobald S."/>
            <person name="Kildgaard S."/>
            <person name="Isbrandt T."/>
            <person name="Kuo A."/>
            <person name="Sato A."/>
            <person name="Lyhne E.K."/>
            <person name="Kogle M.E."/>
            <person name="Wiebenga A."/>
            <person name="Kun R.S."/>
            <person name="Lubbers R.J."/>
            <person name="Makela M.R."/>
            <person name="Barry K."/>
            <person name="Chovatia M."/>
            <person name="Clum A."/>
            <person name="Daum C."/>
            <person name="Haridas S."/>
            <person name="He G."/>
            <person name="LaButti K."/>
            <person name="Lipzen A."/>
            <person name="Mondo S."/>
            <person name="Riley R."/>
            <person name="Salamov A."/>
            <person name="Simmons B.A."/>
            <person name="Magnuson J.K."/>
            <person name="Henrissat B."/>
            <person name="Mortensen U.H."/>
            <person name="Larsen T.O."/>
            <person name="Devries R.P."/>
            <person name="Grigoriev I.V."/>
            <person name="Machida M."/>
            <person name="Baker S.E."/>
            <person name="Andersen M.R."/>
        </authorList>
    </citation>
    <scope>NUCLEOTIDE SEQUENCE [LARGE SCALE GENOMIC DNA]</scope>
    <source>
        <strain evidence="11 12">IBT 18842</strain>
    </source>
</reference>
<dbReference type="InterPro" id="IPR005479">
    <property type="entry name" value="CPAse_ATP-bd"/>
</dbReference>
<dbReference type="InterPro" id="IPR011053">
    <property type="entry name" value="Single_hybrid_motif"/>
</dbReference>
<dbReference type="InterPro" id="IPR016185">
    <property type="entry name" value="PreATP-grasp_dom_sf"/>
</dbReference>
<keyword evidence="3 7" id="KW-0547">Nucleotide-binding</keyword>
<dbReference type="OrthoDB" id="196847at2759"/>
<keyword evidence="4" id="KW-0378">Hydrolase</keyword>
<dbReference type="CDD" id="cd06850">
    <property type="entry name" value="biotinyl_domain"/>
    <property type="match status" value="1"/>
</dbReference>
<feature type="domain" description="Lipoyl-binding" evidence="8">
    <location>
        <begin position="1155"/>
        <end position="1235"/>
    </location>
</feature>
<dbReference type="Gene3D" id="3.30.470.20">
    <property type="entry name" value="ATP-grasp fold, B domain"/>
    <property type="match status" value="1"/>
</dbReference>
<dbReference type="FunFam" id="3.40.50.20:FF:000010">
    <property type="entry name" value="Propionyl-CoA carboxylase subunit alpha"/>
    <property type="match status" value="1"/>
</dbReference>
<keyword evidence="6" id="KW-0092">Biotin</keyword>
<organism evidence="11 12">
    <name type="scientific">Aspergillus avenaceus</name>
    <dbReference type="NCBI Taxonomy" id="36643"/>
    <lineage>
        <taxon>Eukaryota</taxon>
        <taxon>Fungi</taxon>
        <taxon>Dikarya</taxon>
        <taxon>Ascomycota</taxon>
        <taxon>Pezizomycotina</taxon>
        <taxon>Eurotiomycetes</taxon>
        <taxon>Eurotiomycetidae</taxon>
        <taxon>Eurotiales</taxon>
        <taxon>Aspergillaceae</taxon>
        <taxon>Aspergillus</taxon>
        <taxon>Aspergillus subgen. Circumdati</taxon>
    </lineage>
</organism>
<proteinExistence type="predicted"/>